<reference evidence="2" key="2">
    <citation type="submission" date="2023-04" db="EMBL/GenBank/DDBJ databases">
        <authorList>
            <person name="Bu L."/>
            <person name="Lu L."/>
            <person name="Laidemitt M.R."/>
            <person name="Zhang S.M."/>
            <person name="Mutuku M."/>
            <person name="Mkoji G."/>
            <person name="Steinauer M."/>
            <person name="Loker E.S."/>
        </authorList>
    </citation>
    <scope>NUCLEOTIDE SEQUENCE</scope>
    <source>
        <strain evidence="2">KasaAsao</strain>
        <tissue evidence="2">Whole Snail</tissue>
    </source>
</reference>
<evidence type="ECO:0000256" key="1">
    <source>
        <dbReference type="SAM" id="SignalP"/>
    </source>
</evidence>
<evidence type="ECO:0000313" key="3">
    <source>
        <dbReference type="Proteomes" id="UP001233172"/>
    </source>
</evidence>
<dbReference type="EMBL" id="JASAOG010000050">
    <property type="protein sequence ID" value="KAK0058163.1"/>
    <property type="molecule type" value="Genomic_DNA"/>
</dbReference>
<dbReference type="PANTHER" id="PTHR31497">
    <property type="entry name" value="AUTOCRINE PROLIFERATION REPRESSOR PROTEIN A"/>
    <property type="match status" value="1"/>
</dbReference>
<keyword evidence="3" id="KW-1185">Reference proteome</keyword>
<proteinExistence type="predicted"/>
<organism evidence="2 3">
    <name type="scientific">Biomphalaria pfeifferi</name>
    <name type="common">Bloodfluke planorb</name>
    <name type="synonym">Freshwater snail</name>
    <dbReference type="NCBI Taxonomy" id="112525"/>
    <lineage>
        <taxon>Eukaryota</taxon>
        <taxon>Metazoa</taxon>
        <taxon>Spiralia</taxon>
        <taxon>Lophotrochozoa</taxon>
        <taxon>Mollusca</taxon>
        <taxon>Gastropoda</taxon>
        <taxon>Heterobranchia</taxon>
        <taxon>Euthyneura</taxon>
        <taxon>Panpulmonata</taxon>
        <taxon>Hygrophila</taxon>
        <taxon>Lymnaeoidea</taxon>
        <taxon>Planorbidae</taxon>
        <taxon>Biomphalaria</taxon>
    </lineage>
</organism>
<dbReference type="Pfam" id="PF10142">
    <property type="entry name" value="PhoPQ_related"/>
    <property type="match status" value="1"/>
</dbReference>
<dbReference type="InterPro" id="IPR029058">
    <property type="entry name" value="AB_hydrolase_fold"/>
</dbReference>
<reference evidence="2" key="1">
    <citation type="journal article" date="2023" name="PLoS Negl. Trop. Dis.">
        <title>A genome sequence for Biomphalaria pfeifferi, the major vector snail for the human-infecting parasite Schistosoma mansoni.</title>
        <authorList>
            <person name="Bu L."/>
            <person name="Lu L."/>
            <person name="Laidemitt M.R."/>
            <person name="Zhang S.M."/>
            <person name="Mutuku M."/>
            <person name="Mkoji G."/>
            <person name="Steinauer M."/>
            <person name="Loker E.S."/>
        </authorList>
    </citation>
    <scope>NUCLEOTIDE SEQUENCE</scope>
    <source>
        <strain evidence="2">KasaAsao</strain>
    </source>
</reference>
<accession>A0AAD8BQ28</accession>
<dbReference type="Proteomes" id="UP001233172">
    <property type="component" value="Unassembled WGS sequence"/>
</dbReference>
<dbReference type="PIRSF" id="PIRSF014728">
    <property type="entry name" value="PqaA"/>
    <property type="match status" value="1"/>
</dbReference>
<gene>
    <name evidence="2" type="ORF">Bpfe_012487</name>
</gene>
<protein>
    <submittedName>
        <fullName evidence="2">Autocrine proliferation repressor protein A</fullName>
    </submittedName>
</protein>
<evidence type="ECO:0000313" key="2">
    <source>
        <dbReference type="EMBL" id="KAK0058163.1"/>
    </source>
</evidence>
<feature type="signal peptide" evidence="1">
    <location>
        <begin position="1"/>
        <end position="21"/>
    </location>
</feature>
<comment type="caution">
    <text evidence="2">The sequence shown here is derived from an EMBL/GenBank/DDBJ whole genome shotgun (WGS) entry which is preliminary data.</text>
</comment>
<sequence>MTSFACLVLAVTTVAMTGTLGTPLDDYVNTFDPNYSYTLLSQSVGADFTLHVLNMTSQKWLTEKVTKKPIWWHYLSIIVPHNLVHKDTGFMWIDQGHNTDKPPTIADDFVAGITILAVNIGAVCATIKQVPNQPTVFWADPSLMNRTEDNVIAWTWREFLLNGSNPEILLRLPMTKAVVRGFDTVSAYMQIVANIHIDKFVVAGASKASRGWTTWTTAAVDKRVIGMIPCVMDLLNFQKNLHHHFRSLGGWTFAFDSYYTMNITQNLDSPNIPKMQAVIDPITYNERYTMPKMIVSTGGDEFFIPDDSHYYYDQLQGPKFLRIVPNAEHSMVGHLMNIILGIQGFFLNIVEKAPFPSLTWVRSQNSTHGSILVTSSIPPKAVTVFHAQTLDNKRRDFRLFAADPKTGKALIHPVIWLSRSPTKISDTKYEAIIEIPKVGWAAFFIELKFPGQKGSTMDFTTEVNIVPDIFPFPDCSGETCRGTLV</sequence>
<name>A0AAD8BQ28_BIOPF</name>
<dbReference type="InterPro" id="IPR009199">
    <property type="entry name" value="PhoPQ-act_pathogen-rel_PqaA"/>
</dbReference>
<dbReference type="PANTHER" id="PTHR31497:SF0">
    <property type="entry name" value="AUTOCRINE PROLIFERATION REPRESSOR PROTEIN A"/>
    <property type="match status" value="1"/>
</dbReference>
<feature type="chain" id="PRO_5042229888" evidence="1">
    <location>
        <begin position="22"/>
        <end position="485"/>
    </location>
</feature>
<dbReference type="AlphaFoldDB" id="A0AAD8BQ28"/>
<keyword evidence="1" id="KW-0732">Signal</keyword>
<dbReference type="Gene3D" id="3.40.50.1820">
    <property type="entry name" value="alpha/beta hydrolase"/>
    <property type="match status" value="1"/>
</dbReference>
<dbReference type="SUPFAM" id="SSF53474">
    <property type="entry name" value="alpha/beta-Hydrolases"/>
    <property type="match status" value="1"/>
</dbReference>